<organism evidence="2 3">
    <name type="scientific">Saponaria officinalis</name>
    <name type="common">Common soapwort</name>
    <name type="synonym">Lychnis saponaria</name>
    <dbReference type="NCBI Taxonomy" id="3572"/>
    <lineage>
        <taxon>Eukaryota</taxon>
        <taxon>Viridiplantae</taxon>
        <taxon>Streptophyta</taxon>
        <taxon>Embryophyta</taxon>
        <taxon>Tracheophyta</taxon>
        <taxon>Spermatophyta</taxon>
        <taxon>Magnoliopsida</taxon>
        <taxon>eudicotyledons</taxon>
        <taxon>Gunneridae</taxon>
        <taxon>Pentapetalae</taxon>
        <taxon>Caryophyllales</taxon>
        <taxon>Caryophyllaceae</taxon>
        <taxon>Caryophylleae</taxon>
        <taxon>Saponaria</taxon>
    </lineage>
</organism>
<evidence type="ECO:0000313" key="2">
    <source>
        <dbReference type="EMBL" id="KAK9723587.1"/>
    </source>
</evidence>
<evidence type="ECO:0000313" key="3">
    <source>
        <dbReference type="Proteomes" id="UP001443914"/>
    </source>
</evidence>
<evidence type="ECO:0000256" key="1">
    <source>
        <dbReference type="SAM" id="MobiDB-lite"/>
    </source>
</evidence>
<gene>
    <name evidence="2" type="ORF">RND81_05G010100</name>
</gene>
<dbReference type="AlphaFoldDB" id="A0AAW1KQA6"/>
<comment type="caution">
    <text evidence="2">The sequence shown here is derived from an EMBL/GenBank/DDBJ whole genome shotgun (WGS) entry which is preliminary data.</text>
</comment>
<sequence>MGSYEEDDDVRCVSSIDSPQKKKAKLESNRKMKKIEIKRKLNEWVKSERRLTGLLDTTGASILEVDGHKLKLSKPGLFDRLTSLLWLCRWKKCLSYFTHPGGENFEGGMAAIENSPGLIRHEDEQLYVSRSRIAIQQYNNNINNQQSTKLEFISFIRVAFTFGFHLYITFTAYQNGQLGTYQAVVDDDWLGDGDVYLVLLRHVEADKIIAIMSLSGAEEEWEKLHGKDWKLCGSEVGQDA</sequence>
<accession>A0AAW1KQA6</accession>
<proteinExistence type="predicted"/>
<feature type="region of interest" description="Disordered" evidence="1">
    <location>
        <begin position="1"/>
        <end position="28"/>
    </location>
</feature>
<keyword evidence="3" id="KW-1185">Reference proteome</keyword>
<dbReference type="EMBL" id="JBDFQZ010000005">
    <property type="protein sequence ID" value="KAK9723587.1"/>
    <property type="molecule type" value="Genomic_DNA"/>
</dbReference>
<protein>
    <submittedName>
        <fullName evidence="2">Uncharacterized protein</fullName>
    </submittedName>
</protein>
<reference evidence="2" key="1">
    <citation type="submission" date="2024-03" db="EMBL/GenBank/DDBJ databases">
        <title>WGS assembly of Saponaria officinalis var. Norfolk2.</title>
        <authorList>
            <person name="Jenkins J."/>
            <person name="Shu S."/>
            <person name="Grimwood J."/>
            <person name="Barry K."/>
            <person name="Goodstein D."/>
            <person name="Schmutz J."/>
            <person name="Leebens-Mack J."/>
            <person name="Osbourn A."/>
        </authorList>
    </citation>
    <scope>NUCLEOTIDE SEQUENCE [LARGE SCALE GENOMIC DNA]</scope>
    <source>
        <strain evidence="2">JIC</strain>
    </source>
</reference>
<name>A0AAW1KQA6_SAPOF</name>
<dbReference type="Proteomes" id="UP001443914">
    <property type="component" value="Unassembled WGS sequence"/>
</dbReference>